<comment type="caution">
    <text evidence="1">The sequence shown here is derived from an EMBL/GenBank/DDBJ whole genome shotgun (WGS) entry which is preliminary data.</text>
</comment>
<organism evidence="1 2">
    <name type="scientific">Araneus ventricosus</name>
    <name type="common">Orbweaver spider</name>
    <name type="synonym">Epeira ventricosa</name>
    <dbReference type="NCBI Taxonomy" id="182803"/>
    <lineage>
        <taxon>Eukaryota</taxon>
        <taxon>Metazoa</taxon>
        <taxon>Ecdysozoa</taxon>
        <taxon>Arthropoda</taxon>
        <taxon>Chelicerata</taxon>
        <taxon>Arachnida</taxon>
        <taxon>Araneae</taxon>
        <taxon>Araneomorphae</taxon>
        <taxon>Entelegynae</taxon>
        <taxon>Araneoidea</taxon>
        <taxon>Araneidae</taxon>
        <taxon>Araneus</taxon>
    </lineage>
</organism>
<accession>A0A4Y2GDU6</accession>
<dbReference type="AlphaFoldDB" id="A0A4Y2GDU6"/>
<evidence type="ECO:0000313" key="2">
    <source>
        <dbReference type="Proteomes" id="UP000499080"/>
    </source>
</evidence>
<keyword evidence="2" id="KW-1185">Reference proteome</keyword>
<evidence type="ECO:0000313" key="1">
    <source>
        <dbReference type="EMBL" id="GBM51773.1"/>
    </source>
</evidence>
<dbReference type="Proteomes" id="UP000499080">
    <property type="component" value="Unassembled WGS sequence"/>
</dbReference>
<name>A0A4Y2GDU6_ARAVE</name>
<reference evidence="1 2" key="1">
    <citation type="journal article" date="2019" name="Sci. Rep.">
        <title>Orb-weaving spider Araneus ventricosus genome elucidates the spidroin gene catalogue.</title>
        <authorList>
            <person name="Kono N."/>
            <person name="Nakamura H."/>
            <person name="Ohtoshi R."/>
            <person name="Moran D.A.P."/>
            <person name="Shinohara A."/>
            <person name="Yoshida Y."/>
            <person name="Fujiwara M."/>
            <person name="Mori M."/>
            <person name="Tomita M."/>
            <person name="Arakawa K."/>
        </authorList>
    </citation>
    <scope>NUCLEOTIDE SEQUENCE [LARGE SCALE GENOMIC DNA]</scope>
</reference>
<sequence length="120" mass="13359">MLERKFTTINTNQSQKSTFDVTVAVFGAMAEGSFDRGYSFFLELRRFCQSKRKSNTCSFVPLHTYRFVSTDLKPVGNIPLVLYREQMELAHVPTPAKNRSAVENFHCVSPTSAATGVGGS</sequence>
<gene>
    <name evidence="1" type="ORF">AVEN_109820_1</name>
</gene>
<protein>
    <submittedName>
        <fullName evidence="1">Uncharacterized protein</fullName>
    </submittedName>
</protein>
<proteinExistence type="predicted"/>
<dbReference type="EMBL" id="BGPR01001349">
    <property type="protein sequence ID" value="GBM51773.1"/>
    <property type="molecule type" value="Genomic_DNA"/>
</dbReference>